<proteinExistence type="predicted"/>
<keyword evidence="2" id="KW-1185">Reference proteome</keyword>
<sequence>MIHPFLKNLSHFSDLQRYLPNGSMVSDSNQIFYACISRETTVIADFSYGDSELEALAQQCLEKTPQFHLQSSHTIKRRIYCFSMDDPFVYFAILDEGFGKAQGFRFLDRLKASFESFLKRQSTAVTDQLSSRCLQEELSPVFRFLMHLSEEGDEFQSPDVSVGKNSQGSEVPLIGNGKKDVLNGEEIGEVSGENLFSDRCLTLKKNAFPVDDDDELHEAQRMWWQLVWMILFVDIVFCCVLLGVWLMICKGFQCMRQ</sequence>
<evidence type="ECO:0000313" key="2">
    <source>
        <dbReference type="Proteomes" id="UP001234297"/>
    </source>
</evidence>
<comment type="caution">
    <text evidence="1">The sequence shown here is derived from an EMBL/GenBank/DDBJ whole genome shotgun (WGS) entry which is preliminary data.</text>
</comment>
<dbReference type="EMBL" id="CM056818">
    <property type="protein sequence ID" value="KAJ8621807.1"/>
    <property type="molecule type" value="Genomic_DNA"/>
</dbReference>
<name>A0ACC2KL12_PERAE</name>
<reference evidence="1 2" key="1">
    <citation type="journal article" date="2022" name="Hortic Res">
        <title>A haplotype resolved chromosomal level avocado genome allows analysis of novel avocado genes.</title>
        <authorList>
            <person name="Nath O."/>
            <person name="Fletcher S.J."/>
            <person name="Hayward A."/>
            <person name="Shaw L.M."/>
            <person name="Masouleh A.K."/>
            <person name="Furtado A."/>
            <person name="Henry R.J."/>
            <person name="Mitter N."/>
        </authorList>
    </citation>
    <scope>NUCLEOTIDE SEQUENCE [LARGE SCALE GENOMIC DNA]</scope>
    <source>
        <strain evidence="2">cv. Hass</strain>
    </source>
</reference>
<organism evidence="1 2">
    <name type="scientific">Persea americana</name>
    <name type="common">Avocado</name>
    <dbReference type="NCBI Taxonomy" id="3435"/>
    <lineage>
        <taxon>Eukaryota</taxon>
        <taxon>Viridiplantae</taxon>
        <taxon>Streptophyta</taxon>
        <taxon>Embryophyta</taxon>
        <taxon>Tracheophyta</taxon>
        <taxon>Spermatophyta</taxon>
        <taxon>Magnoliopsida</taxon>
        <taxon>Magnoliidae</taxon>
        <taxon>Laurales</taxon>
        <taxon>Lauraceae</taxon>
        <taxon>Persea</taxon>
    </lineage>
</organism>
<gene>
    <name evidence="1" type="ORF">MRB53_030336</name>
</gene>
<evidence type="ECO:0000313" key="1">
    <source>
        <dbReference type="EMBL" id="KAJ8621807.1"/>
    </source>
</evidence>
<protein>
    <submittedName>
        <fullName evidence="1">Uncharacterized protein</fullName>
    </submittedName>
</protein>
<dbReference type="Proteomes" id="UP001234297">
    <property type="component" value="Chromosome 10"/>
</dbReference>
<accession>A0ACC2KL12</accession>